<evidence type="ECO:0000313" key="3">
    <source>
        <dbReference type="Proteomes" id="UP000625527"/>
    </source>
</evidence>
<sequence>MPVQTPCAEPGCPTPAAFTTRTKPAWCNEHIIAILAVGGLEPVEPFPGKPTAWWLTKCTRCGCVAHYRLVYVLDNNKIDTPTCRACHWRDWAATARRLQGPYAGTEPVPIEKARTLAENNGYEYLGGLTDPSLPDDPHHVRCVYCGRLSADRLGDIAWGCQCQVNPRRNASSEASPKRVKVLFKDSDSPAVDWWDHGRNSAESWATATPKARRVVWWLCPECGHNFEKRVLDMTGGVACPVCEPRRQAAWSAAVDKYKHTPVSSLAELLEAWDDEADPATVMIAGDWELRRFRCPAGHHPRVGPLRYLTAGCPHCRGQRTMQNTLAALEDDLAAYGMNPEIAAQWHPSKNQGLKQAHIPPTSRRTVWWREESCGHEWMATPTERDKRQRLRCPECRTILDSLAYHFPALARQWAPDNPVTAWHVRPSATLSFVPRWICPQNPDHVWEASLISRTSGSTCPMCKQVGTSAPELAILQAAHDRFGNATSGRPLRHQAFTTRAVWHPDVTVDLPDGDLLVIEYDGSYWHANKAHVDLAKSLDLLAAGHHLVRLREHPLPPLTIKSERYYEIIVYATAPDPTNVVAEIAAWLPMAETKPLP</sequence>
<name>A0ABR9MXJ4_9MICO</name>
<accession>A0ABR9MXJ4</accession>
<feature type="domain" description="Treble clef zinc finger" evidence="1">
    <location>
        <begin position="409"/>
        <end position="463"/>
    </location>
</feature>
<dbReference type="PANTHER" id="PTHR37317">
    <property type="entry name" value="BLR8090 PROTEIN"/>
    <property type="match status" value="1"/>
</dbReference>
<proteinExistence type="predicted"/>
<dbReference type="RefSeq" id="WP_192862668.1">
    <property type="nucleotide sequence ID" value="NZ_JADAQT010000078.1"/>
</dbReference>
<dbReference type="EMBL" id="JADAQT010000078">
    <property type="protein sequence ID" value="MBE1876106.1"/>
    <property type="molecule type" value="Genomic_DNA"/>
</dbReference>
<protein>
    <submittedName>
        <fullName evidence="2">Zinc-ribbon domain-containing protein</fullName>
    </submittedName>
</protein>
<gene>
    <name evidence="2" type="ORF">IHE71_10345</name>
</gene>
<keyword evidence="3" id="KW-1185">Reference proteome</keyword>
<dbReference type="Proteomes" id="UP000625527">
    <property type="component" value="Unassembled WGS sequence"/>
</dbReference>
<feature type="domain" description="Treble clef zinc finger" evidence="1">
    <location>
        <begin position="341"/>
        <end position="396"/>
    </location>
</feature>
<evidence type="ECO:0000313" key="2">
    <source>
        <dbReference type="EMBL" id="MBE1876106.1"/>
    </source>
</evidence>
<reference evidence="2 3" key="1">
    <citation type="submission" date="2020-10" db="EMBL/GenBank/DDBJ databases">
        <title>Myceligenerans pegani sp. nov., an endophytic actinomycete isolated from Peganum harmala L. in Xinjiang, China.</title>
        <authorList>
            <person name="Xin L."/>
        </authorList>
    </citation>
    <scope>NUCLEOTIDE SEQUENCE [LARGE SCALE GENOMIC DNA]</scope>
    <source>
        <strain evidence="2 3">TRM65318</strain>
    </source>
</reference>
<feature type="domain" description="Treble clef zinc finger" evidence="1">
    <location>
        <begin position="192"/>
        <end position="244"/>
    </location>
</feature>
<dbReference type="PANTHER" id="PTHR37317:SF1">
    <property type="entry name" value="ZINC-RIBBON DOMAIN-CONTAINING PROTEIN-RELATED"/>
    <property type="match status" value="1"/>
</dbReference>
<evidence type="ECO:0000259" key="1">
    <source>
        <dbReference type="Pfam" id="PF14311"/>
    </source>
</evidence>
<dbReference type="InterPro" id="IPR025487">
    <property type="entry name" value="DUF4379"/>
</dbReference>
<dbReference type="Pfam" id="PF14311">
    <property type="entry name" value="DUF4379"/>
    <property type="match status" value="3"/>
</dbReference>
<comment type="caution">
    <text evidence="2">The sequence shown here is derived from an EMBL/GenBank/DDBJ whole genome shotgun (WGS) entry which is preliminary data.</text>
</comment>
<organism evidence="2 3">
    <name type="scientific">Myceligenerans pegani</name>
    <dbReference type="NCBI Taxonomy" id="2776917"/>
    <lineage>
        <taxon>Bacteria</taxon>
        <taxon>Bacillati</taxon>
        <taxon>Actinomycetota</taxon>
        <taxon>Actinomycetes</taxon>
        <taxon>Micrococcales</taxon>
        <taxon>Promicromonosporaceae</taxon>
        <taxon>Myceligenerans</taxon>
    </lineage>
</organism>